<dbReference type="OrthoDB" id="2438270at2759"/>
<accession>A0A8H3MB29</accession>
<evidence type="ECO:0000313" key="1">
    <source>
        <dbReference type="EMBL" id="GET03944.1"/>
    </source>
</evidence>
<dbReference type="EMBL" id="BLAL01000338">
    <property type="protein sequence ID" value="GET03944.1"/>
    <property type="molecule type" value="Genomic_DNA"/>
</dbReference>
<dbReference type="Proteomes" id="UP000615446">
    <property type="component" value="Unassembled WGS sequence"/>
</dbReference>
<name>A0A8H3MB29_9GLOM</name>
<comment type="caution">
    <text evidence="1">The sequence shown here is derived from an EMBL/GenBank/DDBJ whole genome shotgun (WGS) entry which is preliminary data.</text>
</comment>
<sequence length="87" mass="9678">MSDKIKVLDKSKTSDKFEKFLAGRDIILNCLIPGEEVSSLEEATRNRRIENSTSLALHKVGFVVDSINLKKQQHIHSGGISRNGTAR</sequence>
<organism evidence="1 2">
    <name type="scientific">Rhizophagus clarus</name>
    <dbReference type="NCBI Taxonomy" id="94130"/>
    <lineage>
        <taxon>Eukaryota</taxon>
        <taxon>Fungi</taxon>
        <taxon>Fungi incertae sedis</taxon>
        <taxon>Mucoromycota</taxon>
        <taxon>Glomeromycotina</taxon>
        <taxon>Glomeromycetes</taxon>
        <taxon>Glomerales</taxon>
        <taxon>Glomeraceae</taxon>
        <taxon>Rhizophagus</taxon>
    </lineage>
</organism>
<reference evidence="1" key="1">
    <citation type="submission" date="2019-10" db="EMBL/GenBank/DDBJ databases">
        <title>Conservation and host-specific expression of non-tandemly repeated heterogenous ribosome RNA gene in arbuscular mycorrhizal fungi.</title>
        <authorList>
            <person name="Maeda T."/>
            <person name="Kobayashi Y."/>
            <person name="Nakagawa T."/>
            <person name="Ezawa T."/>
            <person name="Yamaguchi K."/>
            <person name="Bino T."/>
            <person name="Nishimoto Y."/>
            <person name="Shigenobu S."/>
            <person name="Kawaguchi M."/>
        </authorList>
    </citation>
    <scope>NUCLEOTIDE SEQUENCE</scope>
    <source>
        <strain evidence="1">HR1</strain>
    </source>
</reference>
<evidence type="ECO:0000313" key="2">
    <source>
        <dbReference type="Proteomes" id="UP000615446"/>
    </source>
</evidence>
<dbReference type="AlphaFoldDB" id="A0A8H3MB29"/>
<protein>
    <submittedName>
        <fullName evidence="1">Uncharacterized protein</fullName>
    </submittedName>
</protein>
<proteinExistence type="predicted"/>
<gene>
    <name evidence="1" type="ORF">RCL2_003024800</name>
</gene>